<accession>A0A0N1I0N8</accession>
<dbReference type="OrthoDB" id="273802at2759"/>
<dbReference type="Proteomes" id="UP000038009">
    <property type="component" value="Unassembled WGS sequence"/>
</dbReference>
<protein>
    <submittedName>
        <fullName evidence="2">Uncharacterized protein</fullName>
    </submittedName>
</protein>
<proteinExistence type="predicted"/>
<comment type="caution">
    <text evidence="2">The sequence shown here is derived from an EMBL/GenBank/DDBJ whole genome shotgun (WGS) entry which is preliminary data.</text>
</comment>
<feature type="region of interest" description="Disordered" evidence="1">
    <location>
        <begin position="144"/>
        <end position="219"/>
    </location>
</feature>
<sequence length="322" mass="33304">MPPPTPSANSFRVAAASAAAPTLATPTSTTGFTAFVLDRVAHNPFLIGETPRSLSAASGGVAAATLDPAQRAVLLHPAVPTNDTASATAVTSLLQRALVDAPLLPTGGSHLLHEHVWSNFVACAEAAKQVGCYKKALQLSAARASREAEPTPGKESGSGADVNTSDAGDDPSRVKGALGLPPLASDPKPADSPQPPLSLPSASSSSSPQAGNSNSANSLLSPEELSVSFAPDVLQTRLAQAQARLVEVKIALQRGLARLRRVAVSLHTYDATPIEELRRQRQATAQELVTPLKVLPMQSEGGTTPPAVVESEQDRKRPRTAE</sequence>
<dbReference type="AlphaFoldDB" id="A0A0N1I0N8"/>
<dbReference type="EMBL" id="LJSK01000263">
    <property type="protein sequence ID" value="KPI84392.1"/>
    <property type="molecule type" value="Genomic_DNA"/>
</dbReference>
<feature type="region of interest" description="Disordered" evidence="1">
    <location>
        <begin position="293"/>
        <end position="322"/>
    </location>
</feature>
<dbReference type="OMA" id="AYDAVPF"/>
<keyword evidence="3" id="KW-1185">Reference proteome</keyword>
<evidence type="ECO:0000313" key="2">
    <source>
        <dbReference type="EMBL" id="KPI84392.1"/>
    </source>
</evidence>
<evidence type="ECO:0000313" key="3">
    <source>
        <dbReference type="Proteomes" id="UP000038009"/>
    </source>
</evidence>
<gene>
    <name evidence="2" type="ORF">ABL78_6553</name>
</gene>
<reference evidence="2 3" key="1">
    <citation type="journal article" date="2015" name="PLoS Pathog.">
        <title>Leptomonas seymouri: Adaptations to the Dixenous Life Cycle Analyzed by Genome Sequencing, Transcriptome Profiling and Co-infection with Leishmania donovani.</title>
        <authorList>
            <person name="Kraeva N."/>
            <person name="Butenko A."/>
            <person name="Hlavacova J."/>
            <person name="Kostygov A."/>
            <person name="Myskova J."/>
            <person name="Grybchuk D."/>
            <person name="Lestinova T."/>
            <person name="Votypka J."/>
            <person name="Volf P."/>
            <person name="Opperdoes F."/>
            <person name="Flegontov P."/>
            <person name="Lukes J."/>
            <person name="Yurchenko V."/>
        </authorList>
    </citation>
    <scope>NUCLEOTIDE SEQUENCE [LARGE SCALE GENOMIC DNA]</scope>
    <source>
        <strain evidence="2 3">ATCC 30220</strain>
    </source>
</reference>
<dbReference type="VEuPathDB" id="TriTrypDB:Lsey_0263_0040"/>
<name>A0A0N1I0N8_LEPSE</name>
<evidence type="ECO:0000256" key="1">
    <source>
        <dbReference type="SAM" id="MobiDB-lite"/>
    </source>
</evidence>
<feature type="compositionally biased region" description="Basic and acidic residues" evidence="1">
    <location>
        <begin position="312"/>
        <end position="322"/>
    </location>
</feature>
<feature type="compositionally biased region" description="Low complexity" evidence="1">
    <location>
        <begin position="199"/>
        <end position="219"/>
    </location>
</feature>
<organism evidence="2 3">
    <name type="scientific">Leptomonas seymouri</name>
    <dbReference type="NCBI Taxonomy" id="5684"/>
    <lineage>
        <taxon>Eukaryota</taxon>
        <taxon>Discoba</taxon>
        <taxon>Euglenozoa</taxon>
        <taxon>Kinetoplastea</taxon>
        <taxon>Metakinetoplastina</taxon>
        <taxon>Trypanosomatida</taxon>
        <taxon>Trypanosomatidae</taxon>
        <taxon>Leishmaniinae</taxon>
        <taxon>Leptomonas</taxon>
    </lineage>
</organism>